<dbReference type="OrthoDB" id="306717at2759"/>
<feature type="transmembrane region" description="Helical" evidence="1">
    <location>
        <begin position="485"/>
        <end position="508"/>
    </location>
</feature>
<reference evidence="3" key="1">
    <citation type="submission" date="2021-01" db="EMBL/GenBank/DDBJ databases">
        <authorList>
            <consortium name="Genoscope - CEA"/>
            <person name="William W."/>
        </authorList>
    </citation>
    <scope>NUCLEOTIDE SEQUENCE</scope>
</reference>
<keyword evidence="4" id="KW-1185">Reference proteome</keyword>
<dbReference type="EMBL" id="CAJJDP010000020">
    <property type="protein sequence ID" value="CAD8147559.1"/>
    <property type="molecule type" value="Genomic_DNA"/>
</dbReference>
<feature type="signal peptide" evidence="2">
    <location>
        <begin position="1"/>
        <end position="16"/>
    </location>
</feature>
<sequence length="580" mass="67347">MYLIISALLFILSSQSTKLQSKINSTKNYHINVNEDIILLQFPQVSNVQLFTNNTDPFCKLIEKNITFYIKQLPILENNEINEQVDNQFICMTQIQDGIVALTTDFIISFFQLNYDEIQSNTNNQFAKEIWTTDFKPLIPDSEQMIDFAQIVFSVTSSQALIIFASSAYILDLKQDKTKMQHLDVINVGDWIPRPTRVLTKSIDDIIFTCVGENGIDIYKSAFNSLRFLGNLDKTSLKLDQFNLKDFTLIKLKGLSYRCYFLDLNGNVYVIEIQTINYEFAFQLVTQISSQGQGISIDTKNGINVFVAYSSSHHYQVIEYYISLNQSIYFELNSYKTRNSIKSLDATDEFVIIQGINHHKILFRSDALQQQSQNLPVFTYIGLRDFEILQLQSDIQSSFEGFEIFIGITSTSLFLAKFYIQPYELRCYTEQTDLTVTQFYQLLANTTTYLEIDNHVDQIVTQTQFSFTIELIDSEDFQYLNSTSYIIIGIVSFLLCIHFMYLSEYIFLLDSSIEKKNRCLGETNFIGKNEKIFDNLQIMKYYIQMVQYNRVYFLTQIKISIILNQSNQFSLICSPTMNFN</sequence>
<keyword evidence="1" id="KW-1133">Transmembrane helix</keyword>
<proteinExistence type="predicted"/>
<dbReference type="AlphaFoldDB" id="A0A8S1T7W6"/>
<accession>A0A8S1T7W6</accession>
<dbReference type="OMA" id="QSIYFEL"/>
<feature type="chain" id="PRO_5035926442" description="Transmembrane protein" evidence="2">
    <location>
        <begin position="17"/>
        <end position="580"/>
    </location>
</feature>
<keyword evidence="1" id="KW-0812">Transmembrane</keyword>
<evidence type="ECO:0000256" key="2">
    <source>
        <dbReference type="SAM" id="SignalP"/>
    </source>
</evidence>
<evidence type="ECO:0008006" key="5">
    <source>
        <dbReference type="Google" id="ProtNLM"/>
    </source>
</evidence>
<comment type="caution">
    <text evidence="3">The sequence shown here is derived from an EMBL/GenBank/DDBJ whole genome shotgun (WGS) entry which is preliminary data.</text>
</comment>
<evidence type="ECO:0000313" key="4">
    <source>
        <dbReference type="Proteomes" id="UP000683925"/>
    </source>
</evidence>
<keyword evidence="2" id="KW-0732">Signal</keyword>
<dbReference type="Proteomes" id="UP000683925">
    <property type="component" value="Unassembled WGS sequence"/>
</dbReference>
<name>A0A8S1T7W6_PAROT</name>
<evidence type="ECO:0000313" key="3">
    <source>
        <dbReference type="EMBL" id="CAD8147559.1"/>
    </source>
</evidence>
<keyword evidence="1" id="KW-0472">Membrane</keyword>
<gene>
    <name evidence="3" type="ORF">POCTA_138.1.T0200085</name>
</gene>
<evidence type="ECO:0000256" key="1">
    <source>
        <dbReference type="SAM" id="Phobius"/>
    </source>
</evidence>
<protein>
    <recommendedName>
        <fullName evidence="5">Transmembrane protein</fullName>
    </recommendedName>
</protein>
<organism evidence="3 4">
    <name type="scientific">Paramecium octaurelia</name>
    <dbReference type="NCBI Taxonomy" id="43137"/>
    <lineage>
        <taxon>Eukaryota</taxon>
        <taxon>Sar</taxon>
        <taxon>Alveolata</taxon>
        <taxon>Ciliophora</taxon>
        <taxon>Intramacronucleata</taxon>
        <taxon>Oligohymenophorea</taxon>
        <taxon>Peniculida</taxon>
        <taxon>Parameciidae</taxon>
        <taxon>Paramecium</taxon>
    </lineage>
</organism>